<dbReference type="PANTHER" id="PTHR11078:SF3">
    <property type="entry name" value="ANTITERMINATION NUSB DOMAIN-CONTAINING PROTEIN"/>
    <property type="match status" value="1"/>
</dbReference>
<comment type="caution">
    <text evidence="7">The sequence shown here is derived from an EMBL/GenBank/DDBJ whole genome shotgun (WGS) entry which is preliminary data.</text>
</comment>
<evidence type="ECO:0000313" key="8">
    <source>
        <dbReference type="Proteomes" id="UP000183605"/>
    </source>
</evidence>
<comment type="similarity">
    <text evidence="1">Belongs to the NusB family.</text>
</comment>
<dbReference type="InterPro" id="IPR011605">
    <property type="entry name" value="NusB_fam"/>
</dbReference>
<keyword evidence="3" id="KW-0694">RNA-binding</keyword>
<dbReference type="Pfam" id="PF01029">
    <property type="entry name" value="NusB"/>
    <property type="match status" value="1"/>
</dbReference>
<keyword evidence="4" id="KW-0805">Transcription regulation</keyword>
<gene>
    <name evidence="7" type="ORF">AUK18_02140</name>
</gene>
<evidence type="ECO:0000313" key="7">
    <source>
        <dbReference type="EMBL" id="OIP03397.1"/>
    </source>
</evidence>
<dbReference type="InterPro" id="IPR006027">
    <property type="entry name" value="NusB_RsmB_TIM44"/>
</dbReference>
<organism evidence="7 8">
    <name type="scientific">Candidatus Beckwithbacteria bacterium CG2_30_44_31</name>
    <dbReference type="NCBI Taxonomy" id="1805035"/>
    <lineage>
        <taxon>Bacteria</taxon>
        <taxon>Candidatus Beckwithiibacteriota</taxon>
    </lineage>
</organism>
<dbReference type="AlphaFoldDB" id="A0A1J5AWB0"/>
<dbReference type="EMBL" id="MNXQ01000039">
    <property type="protein sequence ID" value="OIP03397.1"/>
    <property type="molecule type" value="Genomic_DNA"/>
</dbReference>
<accession>A0A1J5AWB0</accession>
<dbReference type="InterPro" id="IPR035926">
    <property type="entry name" value="NusB-like_sf"/>
</dbReference>
<dbReference type="Proteomes" id="UP000183605">
    <property type="component" value="Unassembled WGS sequence"/>
</dbReference>
<dbReference type="GO" id="GO:0005829">
    <property type="term" value="C:cytosol"/>
    <property type="evidence" value="ECO:0007669"/>
    <property type="project" value="TreeGrafter"/>
</dbReference>
<evidence type="ECO:0000259" key="6">
    <source>
        <dbReference type="Pfam" id="PF01029"/>
    </source>
</evidence>
<dbReference type="Gene3D" id="1.10.940.10">
    <property type="entry name" value="NusB-like"/>
    <property type="match status" value="1"/>
</dbReference>
<dbReference type="SUPFAM" id="SSF48013">
    <property type="entry name" value="NusB-like"/>
    <property type="match status" value="1"/>
</dbReference>
<evidence type="ECO:0000256" key="4">
    <source>
        <dbReference type="ARBA" id="ARBA00023015"/>
    </source>
</evidence>
<evidence type="ECO:0000256" key="2">
    <source>
        <dbReference type="ARBA" id="ARBA00022814"/>
    </source>
</evidence>
<dbReference type="NCBIfam" id="TIGR01951">
    <property type="entry name" value="nusB"/>
    <property type="match status" value="1"/>
</dbReference>
<dbReference type="GO" id="GO:0006353">
    <property type="term" value="P:DNA-templated transcription termination"/>
    <property type="evidence" value="ECO:0007669"/>
    <property type="project" value="InterPro"/>
</dbReference>
<dbReference type="PANTHER" id="PTHR11078">
    <property type="entry name" value="N UTILIZATION SUBSTANCE PROTEIN B-RELATED"/>
    <property type="match status" value="1"/>
</dbReference>
<dbReference type="GO" id="GO:0003723">
    <property type="term" value="F:RNA binding"/>
    <property type="evidence" value="ECO:0007669"/>
    <property type="project" value="UniProtKB-KW"/>
</dbReference>
<dbReference type="GO" id="GO:0031564">
    <property type="term" value="P:transcription antitermination"/>
    <property type="evidence" value="ECO:0007669"/>
    <property type="project" value="UniProtKB-KW"/>
</dbReference>
<evidence type="ECO:0000256" key="1">
    <source>
        <dbReference type="ARBA" id="ARBA00005952"/>
    </source>
</evidence>
<keyword evidence="5" id="KW-0804">Transcription</keyword>
<protein>
    <submittedName>
        <fullName evidence="7">Transcription antitermination factor NusB</fullName>
    </submittedName>
</protein>
<feature type="domain" description="NusB/RsmB/TIM44" evidence="6">
    <location>
        <begin position="31"/>
        <end position="104"/>
    </location>
</feature>
<name>A0A1J5AWB0_9BACT</name>
<keyword evidence="2" id="KW-0889">Transcription antitermination</keyword>
<reference evidence="7 8" key="1">
    <citation type="journal article" date="2016" name="Environ. Microbiol.">
        <title>Genomic resolution of a cold subsurface aquifer community provides metabolic insights for novel microbes adapted to high CO concentrations.</title>
        <authorList>
            <person name="Probst A.J."/>
            <person name="Castelle C.J."/>
            <person name="Singh A."/>
            <person name="Brown C.T."/>
            <person name="Anantharaman K."/>
            <person name="Sharon I."/>
            <person name="Hug L.A."/>
            <person name="Burstein D."/>
            <person name="Emerson J.B."/>
            <person name="Thomas B.C."/>
            <person name="Banfield J.F."/>
        </authorList>
    </citation>
    <scope>NUCLEOTIDE SEQUENCE [LARGE SCALE GENOMIC DNA]</scope>
    <source>
        <strain evidence="7">CG2_30_44_31</strain>
    </source>
</reference>
<evidence type="ECO:0000256" key="3">
    <source>
        <dbReference type="ARBA" id="ARBA00022884"/>
    </source>
</evidence>
<sequence length="106" mass="11920">MKSRSDPRHLQRIKQFKKLYTASFHGKKFDPKIDQIIAKNAPDWPVNKLNKVDLAILRLALDELENNKTTPPKVVIDEAIELAKTFGSAKTSKFINGVLGAIIKHG</sequence>
<proteinExistence type="inferred from homology"/>
<evidence type="ECO:0000256" key="5">
    <source>
        <dbReference type="ARBA" id="ARBA00023163"/>
    </source>
</evidence>